<protein>
    <submittedName>
        <fullName evidence="1">Uncharacterized protein</fullName>
    </submittedName>
</protein>
<gene>
    <name evidence="1" type="ORF">AAFF_G00378520</name>
</gene>
<proteinExistence type="predicted"/>
<dbReference type="AlphaFoldDB" id="A0AAD7WLX0"/>
<keyword evidence="2" id="KW-1185">Reference proteome</keyword>
<sequence length="106" mass="11565">MYMNSPAAENVSLSLTFLGKKIRNCSIAPARKQRAWETSALPSDLDISVETGRAGHAHASTAFLEELPGSIPDLREEVQQCQPCPVHNTQLDKDTVADISESRITT</sequence>
<comment type="caution">
    <text evidence="1">The sequence shown here is derived from an EMBL/GenBank/DDBJ whole genome shotgun (WGS) entry which is preliminary data.</text>
</comment>
<dbReference type="EMBL" id="JAINUG010000069">
    <property type="protein sequence ID" value="KAJ8401535.1"/>
    <property type="molecule type" value="Genomic_DNA"/>
</dbReference>
<reference evidence="1" key="1">
    <citation type="journal article" date="2023" name="Science">
        <title>Genome structures resolve the early diversification of teleost fishes.</title>
        <authorList>
            <person name="Parey E."/>
            <person name="Louis A."/>
            <person name="Montfort J."/>
            <person name="Bouchez O."/>
            <person name="Roques C."/>
            <person name="Iampietro C."/>
            <person name="Lluch J."/>
            <person name="Castinel A."/>
            <person name="Donnadieu C."/>
            <person name="Desvignes T."/>
            <person name="Floi Bucao C."/>
            <person name="Jouanno E."/>
            <person name="Wen M."/>
            <person name="Mejri S."/>
            <person name="Dirks R."/>
            <person name="Jansen H."/>
            <person name="Henkel C."/>
            <person name="Chen W.J."/>
            <person name="Zahm M."/>
            <person name="Cabau C."/>
            <person name="Klopp C."/>
            <person name="Thompson A.W."/>
            <person name="Robinson-Rechavi M."/>
            <person name="Braasch I."/>
            <person name="Lecointre G."/>
            <person name="Bobe J."/>
            <person name="Postlethwait J.H."/>
            <person name="Berthelot C."/>
            <person name="Roest Crollius H."/>
            <person name="Guiguen Y."/>
        </authorList>
    </citation>
    <scope>NUCLEOTIDE SEQUENCE</scope>
    <source>
        <strain evidence="1">NC1722</strain>
    </source>
</reference>
<evidence type="ECO:0000313" key="1">
    <source>
        <dbReference type="EMBL" id="KAJ8401535.1"/>
    </source>
</evidence>
<evidence type="ECO:0000313" key="2">
    <source>
        <dbReference type="Proteomes" id="UP001221898"/>
    </source>
</evidence>
<accession>A0AAD7WLX0</accession>
<dbReference type="Proteomes" id="UP001221898">
    <property type="component" value="Unassembled WGS sequence"/>
</dbReference>
<name>A0AAD7WLX0_9TELE</name>
<organism evidence="1 2">
    <name type="scientific">Aldrovandia affinis</name>
    <dbReference type="NCBI Taxonomy" id="143900"/>
    <lineage>
        <taxon>Eukaryota</taxon>
        <taxon>Metazoa</taxon>
        <taxon>Chordata</taxon>
        <taxon>Craniata</taxon>
        <taxon>Vertebrata</taxon>
        <taxon>Euteleostomi</taxon>
        <taxon>Actinopterygii</taxon>
        <taxon>Neopterygii</taxon>
        <taxon>Teleostei</taxon>
        <taxon>Notacanthiformes</taxon>
        <taxon>Halosauridae</taxon>
        <taxon>Aldrovandia</taxon>
    </lineage>
</organism>